<evidence type="ECO:0000256" key="1">
    <source>
        <dbReference type="SAM" id="MobiDB-lite"/>
    </source>
</evidence>
<proteinExistence type="predicted"/>
<protein>
    <submittedName>
        <fullName evidence="3">Uncharacterized protein</fullName>
    </submittedName>
</protein>
<dbReference type="AlphaFoldDB" id="A0A9J2PL48"/>
<organism evidence="2 3">
    <name type="scientific">Ascaris lumbricoides</name>
    <name type="common">Giant roundworm</name>
    <dbReference type="NCBI Taxonomy" id="6252"/>
    <lineage>
        <taxon>Eukaryota</taxon>
        <taxon>Metazoa</taxon>
        <taxon>Ecdysozoa</taxon>
        <taxon>Nematoda</taxon>
        <taxon>Chromadorea</taxon>
        <taxon>Rhabditida</taxon>
        <taxon>Spirurina</taxon>
        <taxon>Ascaridomorpha</taxon>
        <taxon>Ascaridoidea</taxon>
        <taxon>Ascarididae</taxon>
        <taxon>Ascaris</taxon>
    </lineage>
</organism>
<feature type="region of interest" description="Disordered" evidence="1">
    <location>
        <begin position="413"/>
        <end position="432"/>
    </location>
</feature>
<dbReference type="Proteomes" id="UP000036681">
    <property type="component" value="Unplaced"/>
</dbReference>
<dbReference type="WBParaSite" id="ALUE_0001023801-mRNA-1">
    <property type="protein sequence ID" value="ALUE_0001023801-mRNA-1"/>
    <property type="gene ID" value="ALUE_0001023801"/>
</dbReference>
<reference evidence="3" key="1">
    <citation type="submission" date="2023-03" db="UniProtKB">
        <authorList>
            <consortium name="WormBaseParasite"/>
        </authorList>
    </citation>
    <scope>IDENTIFICATION</scope>
</reference>
<keyword evidence="2" id="KW-1185">Reference proteome</keyword>
<evidence type="ECO:0000313" key="2">
    <source>
        <dbReference type="Proteomes" id="UP000036681"/>
    </source>
</evidence>
<name>A0A9J2PL48_ASCLU</name>
<accession>A0A9J2PL48</accession>
<evidence type="ECO:0000313" key="3">
    <source>
        <dbReference type="WBParaSite" id="ALUE_0001023801-mRNA-1"/>
    </source>
</evidence>
<sequence>MFSADGLIKVGLLRFALFGADECRYVFLRRCTIAMRKIDRCLRFVATMSYPRLHALITVVARQTASVLHAYVGDSGIFRWREENERRFCDALLQNRRAARAVPSELLLTYTVWAELFAKNFQTMLVVRGIVPPRGICMFPPPLSRTQCTPLRLPRSTPGVLQLSLMRKSSSSPTLSVPIVRQQPVSWQKSHSTAVMVSPSNECGQNNLTNRYSQCSNKSPKETGSLGLKNKNSAPYGFMAMLGDENNVIAVVRKAELFWGYDLASSLKFIWDPKNVRSKKIFADEVDHERAIEMELGSSYLLNPLKSIWTPRKVEEVFWTGQELRRLKSEHICGPIFIQSEFCTVPSTDEVRQAAKEQQGLDVMLDEQADVVQMRQKDSTHGYALQLTSSWTPKNTQKSLSTSVMASEKRLNKSASPAGVRHPANANTDNVVKHSPCSTTFGRLKKTYGNLWDDPRVSASETVNQSMSCNDISEEEKYSACETRELTRNALMPSQGSSVQNVQGLESFLRCWHPETEMILPAYYGPPYLRNSCSRN</sequence>